<evidence type="ECO:0000313" key="2">
    <source>
        <dbReference type="Proteomes" id="UP000798662"/>
    </source>
</evidence>
<organism evidence="1 2">
    <name type="scientific">Pyropia yezoensis</name>
    <name type="common">Susabi-nori</name>
    <name type="synonym">Porphyra yezoensis</name>
    <dbReference type="NCBI Taxonomy" id="2788"/>
    <lineage>
        <taxon>Eukaryota</taxon>
        <taxon>Rhodophyta</taxon>
        <taxon>Bangiophyceae</taxon>
        <taxon>Bangiales</taxon>
        <taxon>Bangiaceae</taxon>
        <taxon>Pyropia</taxon>
    </lineage>
</organism>
<gene>
    <name evidence="1" type="ORF">I4F81_004763</name>
</gene>
<keyword evidence="2" id="KW-1185">Reference proteome</keyword>
<evidence type="ECO:0000313" key="1">
    <source>
        <dbReference type="EMBL" id="KAK1862188.1"/>
    </source>
</evidence>
<sequence length="170" mass="17939">MKAVTFFVVTLLATVAVAAAAAPAAATGGHRGEERIRFRGPLSGDQEVPPVHTAAWGTVRARLRGGTDLAVRFSFAGLGSPVNESIGIHVHRGAKGVNGPILFALTAETRLFARGTAGRGRSRLHLSDEQAAAARAGELYVNVHTNAFPAGGLRGQLWPLPARRRYGNHY</sequence>
<protein>
    <submittedName>
        <fullName evidence="1">Uncharacterized protein</fullName>
    </submittedName>
</protein>
<reference evidence="1" key="1">
    <citation type="submission" date="2019-11" db="EMBL/GenBank/DDBJ databases">
        <title>Nori genome reveals adaptations in red seaweeds to the harsh intertidal environment.</title>
        <authorList>
            <person name="Wang D."/>
            <person name="Mao Y."/>
        </authorList>
    </citation>
    <scope>NUCLEOTIDE SEQUENCE</scope>
    <source>
        <tissue evidence="1">Gametophyte</tissue>
    </source>
</reference>
<dbReference type="Proteomes" id="UP000798662">
    <property type="component" value="Chromosome 1"/>
</dbReference>
<accession>A0ACC3BX82</accession>
<dbReference type="EMBL" id="CM020618">
    <property type="protein sequence ID" value="KAK1862188.1"/>
    <property type="molecule type" value="Genomic_DNA"/>
</dbReference>
<comment type="caution">
    <text evidence="1">The sequence shown here is derived from an EMBL/GenBank/DDBJ whole genome shotgun (WGS) entry which is preliminary data.</text>
</comment>
<proteinExistence type="predicted"/>
<name>A0ACC3BX82_PYRYE</name>